<dbReference type="Pfam" id="PF02518">
    <property type="entry name" value="HATPase_c"/>
    <property type="match status" value="1"/>
</dbReference>
<keyword evidence="8" id="KW-1133">Transmembrane helix</keyword>
<keyword evidence="11" id="KW-1185">Reference proteome</keyword>
<sequence>MQDPEVTAAPATRTIRRLGLFVLLLFVIMAAIMVVMEYRAEKMNAQVRVETAAHVVATQFDWVFEASAQALGRIERAAREKGIRSDRDAIRSITEAVENLPENYQYSIYDSEGDLTHSSIPNAPSVNIADRTYFMALQEGKELAVSSSLLSRQSGERIYIIARRLDVEEGFGGVATIAIPADILEDLSRSLGFTDRSQISIVRMDGNMIAWSPAADSPTPVDPKIFDEMQLRPNGTYDVISAADGIHRVVGYRKLTGWPVVAVASLDRSVVMVEFNRIIGFLLMLVLPMLLTLFYVVYRLFKAIAQNEERQRDLREAHDRNAFLLREVHHRVKNNLQTVMSLVRLQKMDQADKQTLLGRIASMVAVHEDMYKTDRFESVDVSSYLRRLVDEIAESQGRQVEVDFAADTVRLSGDRAMQLGLLYNEILSNAFKHAWDEGDTARIRIRLSALADEMVELTVSDNGRGLEDDQEKNMGSRLIDAFTQQLGGEMSIESNGGATTIVRFPLERELEAVAEREPQSA</sequence>
<feature type="transmembrane region" description="Helical" evidence="8">
    <location>
        <begin position="278"/>
        <end position="298"/>
    </location>
</feature>
<proteinExistence type="predicted"/>
<evidence type="ECO:0000256" key="5">
    <source>
        <dbReference type="ARBA" id="ARBA00022741"/>
    </source>
</evidence>
<keyword evidence="8" id="KW-0472">Membrane</keyword>
<keyword evidence="7 10" id="KW-0067">ATP-binding</keyword>
<feature type="transmembrane region" description="Helical" evidence="8">
    <location>
        <begin position="20"/>
        <end position="38"/>
    </location>
</feature>
<dbReference type="SMART" id="SM00911">
    <property type="entry name" value="HWE_HK"/>
    <property type="match status" value="1"/>
</dbReference>
<dbReference type="GO" id="GO:0005524">
    <property type="term" value="F:ATP binding"/>
    <property type="evidence" value="ECO:0007669"/>
    <property type="project" value="UniProtKB-KW"/>
</dbReference>
<dbReference type="InterPro" id="IPR011495">
    <property type="entry name" value="Sig_transdc_His_kin_sub2_dim/P"/>
</dbReference>
<evidence type="ECO:0000259" key="9">
    <source>
        <dbReference type="PROSITE" id="PS50109"/>
    </source>
</evidence>
<comment type="catalytic activity">
    <reaction evidence="1">
        <text>ATP + protein L-histidine = ADP + protein N-phospho-L-histidine.</text>
        <dbReference type="EC" id="2.7.13.3"/>
    </reaction>
</comment>
<organism evidence="10 11">
    <name type="scientific">Pseudohoeflea coraliihabitans</name>
    <dbReference type="NCBI Taxonomy" id="2860393"/>
    <lineage>
        <taxon>Bacteria</taxon>
        <taxon>Pseudomonadati</taxon>
        <taxon>Pseudomonadota</taxon>
        <taxon>Alphaproteobacteria</taxon>
        <taxon>Hyphomicrobiales</taxon>
        <taxon>Rhizobiaceae</taxon>
        <taxon>Pseudohoeflea</taxon>
    </lineage>
</organism>
<evidence type="ECO:0000256" key="4">
    <source>
        <dbReference type="ARBA" id="ARBA00022679"/>
    </source>
</evidence>
<evidence type="ECO:0000256" key="1">
    <source>
        <dbReference type="ARBA" id="ARBA00000085"/>
    </source>
</evidence>
<evidence type="ECO:0000256" key="7">
    <source>
        <dbReference type="ARBA" id="ARBA00022840"/>
    </source>
</evidence>
<dbReference type="PANTHER" id="PTHR41523:SF8">
    <property type="entry name" value="ETHYLENE RESPONSE SENSOR PROTEIN"/>
    <property type="match status" value="1"/>
</dbReference>
<keyword evidence="3" id="KW-0597">Phosphoprotein</keyword>
<dbReference type="PANTHER" id="PTHR41523">
    <property type="entry name" value="TWO-COMPONENT SYSTEM SENSOR PROTEIN"/>
    <property type="match status" value="1"/>
</dbReference>
<dbReference type="InterPro" id="IPR003594">
    <property type="entry name" value="HATPase_dom"/>
</dbReference>
<dbReference type="EMBL" id="JAHWQX010000004">
    <property type="protein sequence ID" value="MBW3098808.1"/>
    <property type="molecule type" value="Genomic_DNA"/>
</dbReference>
<feature type="domain" description="Histidine kinase" evidence="9">
    <location>
        <begin position="327"/>
        <end position="508"/>
    </location>
</feature>
<dbReference type="Proteomes" id="UP001430804">
    <property type="component" value="Unassembled WGS sequence"/>
</dbReference>
<accession>A0ABS6WT41</accession>
<reference evidence="10" key="1">
    <citation type="submission" date="2021-07" db="EMBL/GenBank/DDBJ databases">
        <title>Pseudohoeflea marina sp. nov. a polyhydroxyalcanoate-producing bacterium.</title>
        <authorList>
            <person name="Zheng W."/>
            <person name="Yu S."/>
            <person name="Huang Y."/>
        </authorList>
    </citation>
    <scope>NUCLEOTIDE SEQUENCE</scope>
    <source>
        <strain evidence="10">DP4N28-3</strain>
    </source>
</reference>
<gene>
    <name evidence="10" type="ORF">KY465_16105</name>
</gene>
<evidence type="ECO:0000256" key="2">
    <source>
        <dbReference type="ARBA" id="ARBA00012438"/>
    </source>
</evidence>
<keyword evidence="4" id="KW-0808">Transferase</keyword>
<dbReference type="InterPro" id="IPR005467">
    <property type="entry name" value="His_kinase_dom"/>
</dbReference>
<dbReference type="CDD" id="cd12914">
    <property type="entry name" value="PDC1_DGC_like"/>
    <property type="match status" value="1"/>
</dbReference>
<evidence type="ECO:0000313" key="11">
    <source>
        <dbReference type="Proteomes" id="UP001430804"/>
    </source>
</evidence>
<dbReference type="Pfam" id="PF07568">
    <property type="entry name" value="HisKA_2"/>
    <property type="match status" value="1"/>
</dbReference>
<dbReference type="SMART" id="SM00387">
    <property type="entry name" value="HATPase_c"/>
    <property type="match status" value="1"/>
</dbReference>
<evidence type="ECO:0000313" key="10">
    <source>
        <dbReference type="EMBL" id="MBW3098808.1"/>
    </source>
</evidence>
<dbReference type="EC" id="2.7.13.3" evidence="2"/>
<name>A0ABS6WT41_9HYPH</name>
<comment type="caution">
    <text evidence="10">The sequence shown here is derived from an EMBL/GenBank/DDBJ whole genome shotgun (WGS) entry which is preliminary data.</text>
</comment>
<dbReference type="PROSITE" id="PS50109">
    <property type="entry name" value="HIS_KIN"/>
    <property type="match status" value="1"/>
</dbReference>
<protein>
    <recommendedName>
        <fullName evidence="2">histidine kinase</fullName>
        <ecNumber evidence="2">2.7.13.3</ecNumber>
    </recommendedName>
</protein>
<keyword evidence="5" id="KW-0547">Nucleotide-binding</keyword>
<evidence type="ECO:0000256" key="3">
    <source>
        <dbReference type="ARBA" id="ARBA00022553"/>
    </source>
</evidence>
<evidence type="ECO:0000256" key="6">
    <source>
        <dbReference type="ARBA" id="ARBA00022777"/>
    </source>
</evidence>
<dbReference type="CDD" id="cd12915">
    <property type="entry name" value="PDC2_DGC_like"/>
    <property type="match status" value="1"/>
</dbReference>
<keyword evidence="6" id="KW-0418">Kinase</keyword>
<dbReference type="RefSeq" id="WP_219203118.1">
    <property type="nucleotide sequence ID" value="NZ_JAHWQX010000004.1"/>
</dbReference>
<keyword evidence="8" id="KW-0812">Transmembrane</keyword>
<evidence type="ECO:0000256" key="8">
    <source>
        <dbReference type="SAM" id="Phobius"/>
    </source>
</evidence>
<dbReference type="InterPro" id="IPR011102">
    <property type="entry name" value="Sig_transdc_His_kinase_HWE"/>
</dbReference>